<name>A0A1D1VY67_RAMVA</name>
<proteinExistence type="predicted"/>
<keyword evidence="2" id="KW-0732">Signal</keyword>
<sequence length="123" mass="13202">MRMGSLFCVLILIMAASAYTDEYSSVFWAVCLNVEGRPMRAKRDIIQGTGFGRPVPVNGNLNVLHGLPDASGVQNSNMNMAAASHAAMHSHDTNLMHAIGHHGPSTDHDDQADILGSHISITH</sequence>
<keyword evidence="4" id="KW-1185">Reference proteome</keyword>
<comment type="caution">
    <text evidence="3">The sequence shown here is derived from an EMBL/GenBank/DDBJ whole genome shotgun (WGS) entry which is preliminary data.</text>
</comment>
<protein>
    <submittedName>
        <fullName evidence="3">Uncharacterized protein</fullName>
    </submittedName>
</protein>
<dbReference type="EMBL" id="BDGG01000011">
    <property type="protein sequence ID" value="GAV04768.1"/>
    <property type="molecule type" value="Genomic_DNA"/>
</dbReference>
<feature type="region of interest" description="Disordered" evidence="1">
    <location>
        <begin position="99"/>
        <end position="123"/>
    </location>
</feature>
<reference evidence="3 4" key="1">
    <citation type="journal article" date="2016" name="Nat. Commun.">
        <title>Extremotolerant tardigrade genome and improved radiotolerance of human cultured cells by tardigrade-unique protein.</title>
        <authorList>
            <person name="Hashimoto T."/>
            <person name="Horikawa D.D."/>
            <person name="Saito Y."/>
            <person name="Kuwahara H."/>
            <person name="Kozuka-Hata H."/>
            <person name="Shin-I T."/>
            <person name="Minakuchi Y."/>
            <person name="Ohishi K."/>
            <person name="Motoyama A."/>
            <person name="Aizu T."/>
            <person name="Enomoto A."/>
            <person name="Kondo K."/>
            <person name="Tanaka S."/>
            <person name="Hara Y."/>
            <person name="Koshikawa S."/>
            <person name="Sagara H."/>
            <person name="Miura T."/>
            <person name="Yokobori S."/>
            <person name="Miyagawa K."/>
            <person name="Suzuki Y."/>
            <person name="Kubo T."/>
            <person name="Oyama M."/>
            <person name="Kohara Y."/>
            <person name="Fujiyama A."/>
            <person name="Arakawa K."/>
            <person name="Katayama T."/>
            <person name="Toyoda A."/>
            <person name="Kunieda T."/>
        </authorList>
    </citation>
    <scope>NUCLEOTIDE SEQUENCE [LARGE SCALE GENOMIC DNA]</scope>
    <source>
        <strain evidence="3 4">YOKOZUNA-1</strain>
    </source>
</reference>
<accession>A0A1D1VY67</accession>
<feature type="chain" id="PRO_5008898989" evidence="2">
    <location>
        <begin position="19"/>
        <end position="123"/>
    </location>
</feature>
<feature type="signal peptide" evidence="2">
    <location>
        <begin position="1"/>
        <end position="18"/>
    </location>
</feature>
<evidence type="ECO:0000256" key="2">
    <source>
        <dbReference type="SAM" id="SignalP"/>
    </source>
</evidence>
<evidence type="ECO:0000256" key="1">
    <source>
        <dbReference type="SAM" id="MobiDB-lite"/>
    </source>
</evidence>
<evidence type="ECO:0000313" key="4">
    <source>
        <dbReference type="Proteomes" id="UP000186922"/>
    </source>
</evidence>
<dbReference type="AlphaFoldDB" id="A0A1D1VY67"/>
<organism evidence="3 4">
    <name type="scientific">Ramazzottius varieornatus</name>
    <name type="common">Water bear</name>
    <name type="synonym">Tardigrade</name>
    <dbReference type="NCBI Taxonomy" id="947166"/>
    <lineage>
        <taxon>Eukaryota</taxon>
        <taxon>Metazoa</taxon>
        <taxon>Ecdysozoa</taxon>
        <taxon>Tardigrada</taxon>
        <taxon>Eutardigrada</taxon>
        <taxon>Parachela</taxon>
        <taxon>Hypsibioidea</taxon>
        <taxon>Ramazzottiidae</taxon>
        <taxon>Ramazzottius</taxon>
    </lineage>
</organism>
<dbReference type="Proteomes" id="UP000186922">
    <property type="component" value="Unassembled WGS sequence"/>
</dbReference>
<gene>
    <name evidence="3" type="primary">RvY_14994</name>
    <name evidence="3" type="synonym">RvY_14994.1</name>
    <name evidence="3" type="ORF">RvY_14994-1</name>
</gene>
<evidence type="ECO:0000313" key="3">
    <source>
        <dbReference type="EMBL" id="GAV04768.1"/>
    </source>
</evidence>